<protein>
    <submittedName>
        <fullName evidence="1">3-keto-5-aminohexanoate cleavage protein</fullName>
    </submittedName>
</protein>
<dbReference type="Gene3D" id="3.20.20.70">
    <property type="entry name" value="Aldolase class I"/>
    <property type="match status" value="1"/>
</dbReference>
<reference evidence="1" key="1">
    <citation type="submission" date="2024-02" db="EMBL/GenBank/DDBJ databases">
        <title>Complete genome sequence of Vreelandella sp. SM1641, a marine exopolysaccharide-producing bacterium isolated from deep-sea hydrothermal sediment of the southwest Indian Ocean.</title>
        <authorList>
            <person name="Zhu H."/>
            <person name="Sun M."/>
        </authorList>
    </citation>
    <scope>NUCLEOTIDE SEQUENCE</scope>
    <source>
        <strain evidence="1">SM1641</strain>
    </source>
</reference>
<proteinExistence type="predicted"/>
<gene>
    <name evidence="1" type="ORF">V8F66_07130</name>
</gene>
<dbReference type="AlphaFoldDB" id="A0AAU7XR28"/>
<accession>A0AAU7XR28</accession>
<name>A0AAU7XR28_9GAMM</name>
<organism evidence="1">
    <name type="scientific">Vreelandella sp. SM1641</name>
    <dbReference type="NCBI Taxonomy" id="3126101"/>
    <lineage>
        <taxon>Bacteria</taxon>
        <taxon>Pseudomonadati</taxon>
        <taxon>Pseudomonadota</taxon>
        <taxon>Gammaproteobacteria</taxon>
        <taxon>Oceanospirillales</taxon>
        <taxon>Halomonadaceae</taxon>
        <taxon>Vreelandella</taxon>
    </lineage>
</organism>
<sequence>MSQPCIICVAITGSLPRKENNPAVPITNDATCR</sequence>
<evidence type="ECO:0000313" key="1">
    <source>
        <dbReference type="EMBL" id="XBY60244.1"/>
    </source>
</evidence>
<dbReference type="KEGG" id="vrs:V8F66_07130"/>
<dbReference type="EMBL" id="CP158484">
    <property type="protein sequence ID" value="XBY60244.1"/>
    <property type="molecule type" value="Genomic_DNA"/>
</dbReference>
<dbReference type="RefSeq" id="WP_235272397.1">
    <property type="nucleotide sequence ID" value="NZ_CP158484.1"/>
</dbReference>
<dbReference type="InterPro" id="IPR013785">
    <property type="entry name" value="Aldolase_TIM"/>
</dbReference>